<comment type="catalytic activity">
    <reaction evidence="11">
        <text>hexanedioate + glutaryl-CoA = hexanedioyl-CoA + glutarate</text>
        <dbReference type="Rhea" id="RHEA:81711"/>
        <dbReference type="ChEBI" id="CHEBI:17128"/>
        <dbReference type="ChEBI" id="CHEBI:30921"/>
        <dbReference type="ChEBI" id="CHEBI:57378"/>
        <dbReference type="ChEBI" id="CHEBI:76327"/>
    </reaction>
    <physiologicalReaction direction="left-to-right" evidence="11">
        <dbReference type="Rhea" id="RHEA:81712"/>
    </physiologicalReaction>
    <physiologicalReaction direction="right-to-left" evidence="11">
        <dbReference type="Rhea" id="RHEA:81713"/>
    </physiologicalReaction>
</comment>
<evidence type="ECO:0000256" key="8">
    <source>
        <dbReference type="ARBA" id="ARBA00051001"/>
    </source>
</evidence>
<proteinExistence type="inferred from homology"/>
<comment type="catalytic activity">
    <reaction evidence="12">
        <text>itaconate + succinyl-CoA = itaconyl-CoA + succinate</text>
        <dbReference type="Rhea" id="RHEA:38283"/>
        <dbReference type="ChEBI" id="CHEBI:17240"/>
        <dbReference type="ChEBI" id="CHEBI:30031"/>
        <dbReference type="ChEBI" id="CHEBI:57292"/>
        <dbReference type="ChEBI" id="CHEBI:57381"/>
    </reaction>
    <physiologicalReaction direction="left-to-right" evidence="12">
        <dbReference type="Rhea" id="RHEA:38284"/>
    </physiologicalReaction>
    <physiologicalReaction direction="right-to-left" evidence="12">
        <dbReference type="Rhea" id="RHEA:38285"/>
    </physiologicalReaction>
</comment>
<reference evidence="18 19" key="1">
    <citation type="submission" date="2024-04" db="EMBL/GenBank/DDBJ databases">
        <authorList>
            <person name="Waldvogel A.-M."/>
            <person name="Schoenle A."/>
        </authorList>
    </citation>
    <scope>NUCLEOTIDE SEQUENCE [LARGE SCALE GENOMIC DNA]</scope>
</reference>
<evidence type="ECO:0000256" key="3">
    <source>
        <dbReference type="ARBA" id="ARBA00022679"/>
    </source>
</evidence>
<comment type="function">
    <text evidence="13">Coenzyme A (CoA) transferase that reversibly catalyzes the transfer of a CoA moiety from a dicarboxyl-CoA to a dicarboxylate in a metabolite recycling process. Displays preference for succinyl-CoA and glutarate-CoA as dicarboxyl-CoA donors and glutarate, succinate, adipate/hexanedioate, itaconate and 3-hydroxy-3-methylglutarate as dicarboxylate acceptors. Acts on intermediates or end products of lysine and tryptophan degradation pathway, in particular catalyzes succinyl-CoA-dependent reesterification of free glutarate into glutaryl-CoA to prevent renal excretion of glutarate. Upon inflammation, may convert macrophage-derived itaconate to itaconyl-CoA in erythroid precursors where it negatively regulates the TCA cycle and heme synthesis to limit erythroid differentiation in the context of stress erythropoiesis.</text>
</comment>
<dbReference type="InterPro" id="IPR050483">
    <property type="entry name" value="CoA-transferase_III_domain"/>
</dbReference>
<evidence type="ECO:0000256" key="17">
    <source>
        <dbReference type="ARBA" id="ARBA00080717"/>
    </source>
</evidence>
<dbReference type="EC" id="2.8.3.13" evidence="14"/>
<comment type="catalytic activity">
    <reaction evidence="10">
        <text>3-hydroxy-3-methylglutarate + glutaryl-CoA = (3S)-3-hydroxy-3-methylglutaryl-CoA + glutarate</text>
        <dbReference type="Rhea" id="RHEA:81723"/>
        <dbReference type="ChEBI" id="CHEBI:17325"/>
        <dbReference type="ChEBI" id="CHEBI:30921"/>
        <dbReference type="ChEBI" id="CHEBI:43074"/>
        <dbReference type="ChEBI" id="CHEBI:57378"/>
    </reaction>
    <physiologicalReaction direction="left-to-right" evidence="10">
        <dbReference type="Rhea" id="RHEA:81724"/>
    </physiologicalReaction>
    <physiologicalReaction direction="right-to-left" evidence="10">
        <dbReference type="Rhea" id="RHEA:81725"/>
    </physiologicalReaction>
</comment>
<evidence type="ECO:0000256" key="10">
    <source>
        <dbReference type="ARBA" id="ARBA00052000"/>
    </source>
</evidence>
<comment type="catalytic activity">
    <reaction evidence="7">
        <text>glutarate + succinyl-CoA = glutaryl-CoA + succinate</text>
        <dbReference type="Rhea" id="RHEA:67900"/>
        <dbReference type="ChEBI" id="CHEBI:30031"/>
        <dbReference type="ChEBI" id="CHEBI:30921"/>
        <dbReference type="ChEBI" id="CHEBI:57292"/>
        <dbReference type="ChEBI" id="CHEBI:57378"/>
    </reaction>
    <physiologicalReaction direction="left-to-right" evidence="7">
        <dbReference type="Rhea" id="RHEA:67901"/>
    </physiologicalReaction>
    <physiologicalReaction direction="right-to-left" evidence="7">
        <dbReference type="Rhea" id="RHEA:67902"/>
    </physiologicalReaction>
</comment>
<keyword evidence="4" id="KW-0809">Transit peptide</keyword>
<comment type="similarity">
    <text evidence="2">Belongs to the CoA-transferase III family.</text>
</comment>
<dbReference type="Gene3D" id="3.40.50.10540">
    <property type="entry name" value="Crotonobetainyl-coa:carnitine coa-transferase, domain 1"/>
    <property type="match status" value="1"/>
</dbReference>
<name>A0AAV2L8N7_KNICA</name>
<dbReference type="GO" id="GO:0047369">
    <property type="term" value="F:succinate-hydroxymethylglutarate CoA-transferase activity"/>
    <property type="evidence" value="ECO:0007669"/>
    <property type="project" value="UniProtKB-EC"/>
</dbReference>
<comment type="catalytic activity">
    <reaction evidence="8">
        <text>3-hydroxy-3-methylglutarate + succinyl-CoA = (3S)-3-hydroxy-3-methylglutaryl-CoA + succinate</text>
        <dbReference type="Rhea" id="RHEA:12284"/>
        <dbReference type="ChEBI" id="CHEBI:17325"/>
        <dbReference type="ChEBI" id="CHEBI:30031"/>
        <dbReference type="ChEBI" id="CHEBI:43074"/>
        <dbReference type="ChEBI" id="CHEBI:57292"/>
        <dbReference type="EC" id="2.8.3.13"/>
    </reaction>
    <physiologicalReaction direction="left-to-right" evidence="8">
        <dbReference type="Rhea" id="RHEA:12285"/>
    </physiologicalReaction>
    <physiologicalReaction direction="right-to-left" evidence="8">
        <dbReference type="Rhea" id="RHEA:12286"/>
    </physiologicalReaction>
</comment>
<keyword evidence="19" id="KW-1185">Reference proteome</keyword>
<comment type="catalytic activity">
    <reaction evidence="9">
        <text>itaconate + glutaryl-CoA = itaconyl-CoA + glutarate</text>
        <dbReference type="Rhea" id="RHEA:81715"/>
        <dbReference type="ChEBI" id="CHEBI:17240"/>
        <dbReference type="ChEBI" id="CHEBI:30921"/>
        <dbReference type="ChEBI" id="CHEBI:57378"/>
        <dbReference type="ChEBI" id="CHEBI:57381"/>
    </reaction>
    <physiologicalReaction direction="left-to-right" evidence="9">
        <dbReference type="Rhea" id="RHEA:81716"/>
    </physiologicalReaction>
    <physiologicalReaction direction="right-to-left" evidence="9">
        <dbReference type="Rhea" id="RHEA:81717"/>
    </physiologicalReaction>
</comment>
<evidence type="ECO:0000313" key="19">
    <source>
        <dbReference type="Proteomes" id="UP001497482"/>
    </source>
</evidence>
<evidence type="ECO:0000256" key="14">
    <source>
        <dbReference type="ARBA" id="ARBA00066474"/>
    </source>
</evidence>
<evidence type="ECO:0000256" key="11">
    <source>
        <dbReference type="ARBA" id="ARBA00052509"/>
    </source>
</evidence>
<organism evidence="18 19">
    <name type="scientific">Knipowitschia caucasica</name>
    <name type="common">Caucasian dwarf goby</name>
    <name type="synonym">Pomatoschistus caucasicus</name>
    <dbReference type="NCBI Taxonomy" id="637954"/>
    <lineage>
        <taxon>Eukaryota</taxon>
        <taxon>Metazoa</taxon>
        <taxon>Chordata</taxon>
        <taxon>Craniata</taxon>
        <taxon>Vertebrata</taxon>
        <taxon>Euteleostomi</taxon>
        <taxon>Actinopterygii</taxon>
        <taxon>Neopterygii</taxon>
        <taxon>Teleostei</taxon>
        <taxon>Neoteleostei</taxon>
        <taxon>Acanthomorphata</taxon>
        <taxon>Gobiaria</taxon>
        <taxon>Gobiiformes</taxon>
        <taxon>Gobioidei</taxon>
        <taxon>Gobiidae</taxon>
        <taxon>Gobiinae</taxon>
        <taxon>Knipowitschia</taxon>
    </lineage>
</organism>
<dbReference type="Proteomes" id="UP001497482">
    <property type="component" value="Chromosome 21"/>
</dbReference>
<dbReference type="FunFam" id="3.40.50.10540:FF:000005">
    <property type="entry name" value="succinate--hydroxymethylglutarate CoA-transferase isoform X1"/>
    <property type="match status" value="1"/>
</dbReference>
<keyword evidence="3" id="KW-0808">Transferase</keyword>
<dbReference type="SUPFAM" id="SSF89796">
    <property type="entry name" value="CoA-transferase family III (CaiB/BaiF)"/>
    <property type="match status" value="1"/>
</dbReference>
<dbReference type="PANTHER" id="PTHR48207:SF3">
    <property type="entry name" value="SUCCINATE--HYDROXYMETHYLGLUTARATE COA-TRANSFERASE"/>
    <property type="match status" value="1"/>
</dbReference>
<dbReference type="FunFam" id="3.30.1540.10:FF:000005">
    <property type="entry name" value="succinate--hydroxymethylglutarate CoA-transferase isoform X4"/>
    <property type="match status" value="1"/>
</dbReference>
<dbReference type="GO" id="GO:0005739">
    <property type="term" value="C:mitochondrion"/>
    <property type="evidence" value="ECO:0007669"/>
    <property type="project" value="UniProtKB-SubCell"/>
</dbReference>
<evidence type="ECO:0000313" key="18">
    <source>
        <dbReference type="EMBL" id="CAL1596689.1"/>
    </source>
</evidence>
<gene>
    <name evidence="18" type="ORF">KC01_LOCUS25329</name>
</gene>
<dbReference type="AlphaFoldDB" id="A0AAV2L8N7"/>
<sequence length="448" mass="48204">MPSLLVPFKQLKPGFDHFYRGFVQRCGSHCAEVKRRRTSKSNKGADCGRPLDGIRVLDLTRVLAGPFASMLLGDLGAEVIKVEKPGSGDDTRAWGPPFMGTESVYFLSVNRNKKSIAVDMKHPDGARVLRELAAVSDVLVENFLPGKLSEFGLGPEQLRAENPELIYCSITGYGQNGPSSSRPGYDSILSAESGMMHITGPEGGEPVRPGVAMTDLATGLYAHGSIMAALLQKQRSGVGAHIDCNLLSSQVSCLSHIAANFLNSGKEGKRWGTAHESIVPYQGFKTSDGHIVVAVGNDTQFVQVCEVLGLPALAEDPKYKTNKLRVQNRSQLLPLLSLRLAEESTCDWLRRFEGSGVPVGPINNLQQVFSDAQVKHNGLLQHIEHPTSGALCVPGPAVRFSSFLPLDPAPPPLIGQHTVSVLTGSLNYSEQEVTSLMQSGAVAQYPDI</sequence>
<dbReference type="InterPro" id="IPR023606">
    <property type="entry name" value="CoA-Trfase_III_dom_1_sf"/>
</dbReference>
<accession>A0AAV2L8N7</accession>
<evidence type="ECO:0000256" key="15">
    <source>
        <dbReference type="ARBA" id="ARBA00072178"/>
    </source>
</evidence>
<comment type="subcellular location">
    <subcellularLocation>
        <location evidence="1">Mitochondrion</location>
    </subcellularLocation>
</comment>
<evidence type="ECO:0000256" key="7">
    <source>
        <dbReference type="ARBA" id="ARBA00050578"/>
    </source>
</evidence>
<evidence type="ECO:0000256" key="5">
    <source>
        <dbReference type="ARBA" id="ARBA00022990"/>
    </source>
</evidence>
<dbReference type="EMBL" id="OZ035843">
    <property type="protein sequence ID" value="CAL1596689.1"/>
    <property type="molecule type" value="Genomic_DNA"/>
</dbReference>
<evidence type="ECO:0000256" key="2">
    <source>
        <dbReference type="ARBA" id="ARBA00008383"/>
    </source>
</evidence>
<dbReference type="Pfam" id="PF02515">
    <property type="entry name" value="CoA_transf_3"/>
    <property type="match status" value="1"/>
</dbReference>
<dbReference type="Gene3D" id="3.30.1540.10">
    <property type="entry name" value="formyl-coa transferase, domain 3"/>
    <property type="match status" value="1"/>
</dbReference>
<dbReference type="InterPro" id="IPR003673">
    <property type="entry name" value="CoA-Trfase_fam_III"/>
</dbReference>
<evidence type="ECO:0000256" key="9">
    <source>
        <dbReference type="ARBA" id="ARBA00051571"/>
    </source>
</evidence>
<protein>
    <recommendedName>
        <fullName evidence="15">Succinyl-CoA:glutarate CoA-transferase</fullName>
        <ecNumber evidence="14">2.8.3.13</ecNumber>
    </recommendedName>
    <alternativeName>
        <fullName evidence="17">Dicarboxyl-CoA:dicarboxylic acid coenzyme A transferase SUGCT</fullName>
    </alternativeName>
    <alternativeName>
        <fullName evidence="16">Succinate--hydroxymethylglutarate CoA-transferase</fullName>
    </alternativeName>
</protein>
<evidence type="ECO:0000256" key="16">
    <source>
        <dbReference type="ARBA" id="ARBA00075311"/>
    </source>
</evidence>
<evidence type="ECO:0000256" key="1">
    <source>
        <dbReference type="ARBA" id="ARBA00004173"/>
    </source>
</evidence>
<keyword evidence="6" id="KW-0496">Mitochondrion</keyword>
<dbReference type="InterPro" id="IPR044855">
    <property type="entry name" value="CoA-Trfase_III_dom3_sf"/>
</dbReference>
<evidence type="ECO:0000256" key="13">
    <source>
        <dbReference type="ARBA" id="ARBA00059512"/>
    </source>
</evidence>
<evidence type="ECO:0000256" key="6">
    <source>
        <dbReference type="ARBA" id="ARBA00023128"/>
    </source>
</evidence>
<keyword evidence="5" id="KW-0007">Acetylation</keyword>
<dbReference type="PANTHER" id="PTHR48207">
    <property type="entry name" value="SUCCINATE--HYDROXYMETHYLGLUTARATE COA-TRANSFERASE"/>
    <property type="match status" value="1"/>
</dbReference>
<evidence type="ECO:0000256" key="12">
    <source>
        <dbReference type="ARBA" id="ARBA00052957"/>
    </source>
</evidence>
<evidence type="ECO:0000256" key="4">
    <source>
        <dbReference type="ARBA" id="ARBA00022946"/>
    </source>
</evidence>